<dbReference type="PANTHER" id="PTHR24322:SF736">
    <property type="entry name" value="RETINOL DEHYDROGENASE 10"/>
    <property type="match status" value="1"/>
</dbReference>
<dbReference type="InterPro" id="IPR002347">
    <property type="entry name" value="SDR_fam"/>
</dbReference>
<dbReference type="NCBIfam" id="NF005878">
    <property type="entry name" value="PRK07825.1"/>
    <property type="match status" value="1"/>
</dbReference>
<organism evidence="4 5">
    <name type="scientific">Nocardioides jejuensis</name>
    <dbReference type="NCBI Taxonomy" id="2502782"/>
    <lineage>
        <taxon>Bacteria</taxon>
        <taxon>Bacillati</taxon>
        <taxon>Actinomycetota</taxon>
        <taxon>Actinomycetes</taxon>
        <taxon>Propionibacteriales</taxon>
        <taxon>Nocardioidaceae</taxon>
        <taxon>Nocardioides</taxon>
    </lineage>
</organism>
<proteinExistence type="inferred from homology"/>
<dbReference type="Gene3D" id="3.40.50.720">
    <property type="entry name" value="NAD(P)-binding Rossmann-like Domain"/>
    <property type="match status" value="1"/>
</dbReference>
<dbReference type="OrthoDB" id="9775296at2"/>
<dbReference type="AlphaFoldDB" id="A0A4R1C0D2"/>
<dbReference type="PRINTS" id="PR00080">
    <property type="entry name" value="SDRFAMILY"/>
</dbReference>
<sequence length="280" mass="29377">MSRFAPIDLDGALVVITGAARGIGLATARAFHDVGARVAIGDLDGTLSVEAAASVGVRATGHSLDVSDRASYAAFLAAAEEAHGRPVDVLVNNAGIMPSAPFLEQRDEVDRKTYEINVLGPSIGMRLVLPGMIERGRGHVVNVCSLVGRFPLQGLAGYNASKFAALGLTQSVRMETAGTGVSVSAVLPSAVRTELASGIDFGLLPQVDPEDIAAEVVASVKHRRSETAVPRYIGAVARIGMVSPERIMRPIRKALKDDSPISKVDDAARRSYLDRIGGSR</sequence>
<dbReference type="CDD" id="cd05233">
    <property type="entry name" value="SDR_c"/>
    <property type="match status" value="1"/>
</dbReference>
<dbReference type="PROSITE" id="PS00061">
    <property type="entry name" value="ADH_SHORT"/>
    <property type="match status" value="1"/>
</dbReference>
<dbReference type="InterPro" id="IPR020904">
    <property type="entry name" value="Sc_DH/Rdtase_CS"/>
</dbReference>
<dbReference type="PRINTS" id="PR00081">
    <property type="entry name" value="GDHRDH"/>
</dbReference>
<comment type="similarity">
    <text evidence="1 3">Belongs to the short-chain dehydrogenases/reductases (SDR) family.</text>
</comment>
<dbReference type="Proteomes" id="UP000295453">
    <property type="component" value="Unassembled WGS sequence"/>
</dbReference>
<dbReference type="EMBL" id="SJZJ01000015">
    <property type="protein sequence ID" value="TCJ23894.1"/>
    <property type="molecule type" value="Genomic_DNA"/>
</dbReference>
<evidence type="ECO:0000256" key="1">
    <source>
        <dbReference type="ARBA" id="ARBA00006484"/>
    </source>
</evidence>
<accession>A0A4R1C0D2</accession>
<name>A0A4R1C0D2_9ACTN</name>
<keyword evidence="5" id="KW-1185">Reference proteome</keyword>
<evidence type="ECO:0000313" key="5">
    <source>
        <dbReference type="Proteomes" id="UP000295453"/>
    </source>
</evidence>
<reference evidence="4 5" key="1">
    <citation type="submission" date="2019-03" db="EMBL/GenBank/DDBJ databases">
        <authorList>
            <person name="Kim M.K.M."/>
        </authorList>
    </citation>
    <scope>NUCLEOTIDE SEQUENCE [LARGE SCALE GENOMIC DNA]</scope>
    <source>
        <strain evidence="4 5">18JY15-6</strain>
    </source>
</reference>
<protein>
    <submittedName>
        <fullName evidence="4">SDR family oxidoreductase</fullName>
    </submittedName>
</protein>
<evidence type="ECO:0000313" key="4">
    <source>
        <dbReference type="EMBL" id="TCJ23894.1"/>
    </source>
</evidence>
<dbReference type="Pfam" id="PF00106">
    <property type="entry name" value="adh_short"/>
    <property type="match status" value="1"/>
</dbReference>
<dbReference type="PANTHER" id="PTHR24322">
    <property type="entry name" value="PKSB"/>
    <property type="match status" value="1"/>
</dbReference>
<dbReference type="GO" id="GO:0016616">
    <property type="term" value="F:oxidoreductase activity, acting on the CH-OH group of donors, NAD or NADP as acceptor"/>
    <property type="evidence" value="ECO:0007669"/>
    <property type="project" value="TreeGrafter"/>
</dbReference>
<dbReference type="RefSeq" id="WP_131583590.1">
    <property type="nucleotide sequence ID" value="NZ_SJZJ01000015.1"/>
</dbReference>
<keyword evidence="2" id="KW-0560">Oxidoreductase</keyword>
<gene>
    <name evidence="4" type="ORF">EPD65_09760</name>
</gene>
<dbReference type="SUPFAM" id="SSF51735">
    <property type="entry name" value="NAD(P)-binding Rossmann-fold domains"/>
    <property type="match status" value="1"/>
</dbReference>
<comment type="caution">
    <text evidence="4">The sequence shown here is derived from an EMBL/GenBank/DDBJ whole genome shotgun (WGS) entry which is preliminary data.</text>
</comment>
<dbReference type="InterPro" id="IPR036291">
    <property type="entry name" value="NAD(P)-bd_dom_sf"/>
</dbReference>
<evidence type="ECO:0000256" key="2">
    <source>
        <dbReference type="ARBA" id="ARBA00023002"/>
    </source>
</evidence>
<evidence type="ECO:0000256" key="3">
    <source>
        <dbReference type="RuleBase" id="RU000363"/>
    </source>
</evidence>